<name>A0A835PIY1_VANPL</name>
<evidence type="ECO:0000313" key="4">
    <source>
        <dbReference type="Proteomes" id="UP000636800"/>
    </source>
</evidence>
<organism evidence="3 4">
    <name type="scientific">Vanilla planifolia</name>
    <name type="common">Vanilla</name>
    <dbReference type="NCBI Taxonomy" id="51239"/>
    <lineage>
        <taxon>Eukaryota</taxon>
        <taxon>Viridiplantae</taxon>
        <taxon>Streptophyta</taxon>
        <taxon>Embryophyta</taxon>
        <taxon>Tracheophyta</taxon>
        <taxon>Spermatophyta</taxon>
        <taxon>Magnoliopsida</taxon>
        <taxon>Liliopsida</taxon>
        <taxon>Asparagales</taxon>
        <taxon>Orchidaceae</taxon>
        <taxon>Vanilloideae</taxon>
        <taxon>Vanilleae</taxon>
        <taxon>Vanilla</taxon>
    </lineage>
</organism>
<sequence>MSPTSIEYEYRKDEWYEKLHQEAKVLHYLVAIKAQEKEAEARAASENLHYGLMEDLEKATQEINNLNSQMKMIQGTNKLLQEYNNSLHQYNIQLQADAIKNEEGRLDQGFVERNDESEGFESEREERREEASMLEIYIETICD</sequence>
<evidence type="ECO:0000256" key="1">
    <source>
        <dbReference type="SAM" id="Coils"/>
    </source>
</evidence>
<keyword evidence="4" id="KW-1185">Reference proteome</keyword>
<evidence type="ECO:0000313" key="3">
    <source>
        <dbReference type="EMBL" id="KAG0451107.1"/>
    </source>
</evidence>
<comment type="caution">
    <text evidence="3">The sequence shown here is derived from an EMBL/GenBank/DDBJ whole genome shotgun (WGS) entry which is preliminary data.</text>
</comment>
<proteinExistence type="predicted"/>
<dbReference type="AlphaFoldDB" id="A0A835PIY1"/>
<dbReference type="Proteomes" id="UP000636800">
    <property type="component" value="Unassembled WGS sequence"/>
</dbReference>
<reference evidence="3 4" key="1">
    <citation type="journal article" date="2020" name="Nat. Food">
        <title>A phased Vanilla planifolia genome enables genetic improvement of flavour and production.</title>
        <authorList>
            <person name="Hasing T."/>
            <person name="Tang H."/>
            <person name="Brym M."/>
            <person name="Khazi F."/>
            <person name="Huang T."/>
            <person name="Chambers A.H."/>
        </authorList>
    </citation>
    <scope>NUCLEOTIDE SEQUENCE [LARGE SCALE GENOMIC DNA]</scope>
    <source>
        <tissue evidence="3">Leaf</tissue>
    </source>
</reference>
<evidence type="ECO:0000256" key="2">
    <source>
        <dbReference type="SAM" id="MobiDB-lite"/>
    </source>
</evidence>
<keyword evidence="1" id="KW-0175">Coiled coil</keyword>
<gene>
    <name evidence="3" type="ORF">HPP92_026596</name>
</gene>
<feature type="coiled-coil region" evidence="1">
    <location>
        <begin position="49"/>
        <end position="76"/>
    </location>
</feature>
<feature type="region of interest" description="Disordered" evidence="2">
    <location>
        <begin position="106"/>
        <end position="131"/>
    </location>
</feature>
<dbReference type="EMBL" id="JADCNL010000076">
    <property type="protein sequence ID" value="KAG0451107.1"/>
    <property type="molecule type" value="Genomic_DNA"/>
</dbReference>
<protein>
    <submittedName>
        <fullName evidence="3">Uncharacterized protein</fullName>
    </submittedName>
</protein>
<dbReference type="OrthoDB" id="622770at2759"/>
<accession>A0A835PIY1</accession>